<name>A0A916QL16_9GAMM</name>
<evidence type="ECO:0000256" key="1">
    <source>
        <dbReference type="ARBA" id="ARBA00004370"/>
    </source>
</evidence>
<dbReference type="RefSeq" id="WP_157885654.1">
    <property type="nucleotide sequence ID" value="NZ_BMIY01000011.1"/>
</dbReference>
<evidence type="ECO:0000259" key="4">
    <source>
        <dbReference type="Pfam" id="PF05433"/>
    </source>
</evidence>
<dbReference type="PANTHER" id="PTHR35603">
    <property type="match status" value="1"/>
</dbReference>
<comment type="caution">
    <text evidence="5">The sequence shown here is derived from an EMBL/GenBank/DDBJ whole genome shotgun (WGS) entry which is preliminary data.</text>
</comment>
<protein>
    <recommendedName>
        <fullName evidence="4">Glycine zipper 2TM domain-containing protein</fullName>
    </recommendedName>
</protein>
<dbReference type="AlphaFoldDB" id="A0A916QL16"/>
<keyword evidence="6" id="KW-1185">Reference proteome</keyword>
<keyword evidence="2" id="KW-0472">Membrane</keyword>
<reference evidence="5" key="2">
    <citation type="submission" date="2020-09" db="EMBL/GenBank/DDBJ databases">
        <authorList>
            <person name="Sun Q."/>
            <person name="Zhou Y."/>
        </authorList>
    </citation>
    <scope>NUCLEOTIDE SEQUENCE</scope>
    <source>
        <strain evidence="5">CGMCC 1.15425</strain>
    </source>
</reference>
<feature type="domain" description="Glycine zipper 2TM" evidence="4">
    <location>
        <begin position="70"/>
        <end position="108"/>
    </location>
</feature>
<keyword evidence="3" id="KW-0732">Signal</keyword>
<feature type="chain" id="PRO_5037173004" description="Glycine zipper 2TM domain-containing protein" evidence="3">
    <location>
        <begin position="24"/>
        <end position="175"/>
    </location>
</feature>
<dbReference type="InterPro" id="IPR051407">
    <property type="entry name" value="Bact_OM_lipoprot/Surf_antigen"/>
</dbReference>
<dbReference type="InterPro" id="IPR008816">
    <property type="entry name" value="Gly_zipper_2TM_dom"/>
</dbReference>
<dbReference type="OrthoDB" id="8909257at2"/>
<proteinExistence type="predicted"/>
<evidence type="ECO:0000313" key="6">
    <source>
        <dbReference type="Proteomes" id="UP000627715"/>
    </source>
</evidence>
<comment type="subcellular location">
    <subcellularLocation>
        <location evidence="1">Membrane</location>
    </subcellularLocation>
</comment>
<dbReference type="PANTHER" id="PTHR35603:SF2">
    <property type="entry name" value="OUTER MEMBRANE LIPOPROTEIN"/>
    <property type="match status" value="1"/>
</dbReference>
<dbReference type="Proteomes" id="UP000627715">
    <property type="component" value="Unassembled WGS sequence"/>
</dbReference>
<evidence type="ECO:0000256" key="2">
    <source>
        <dbReference type="ARBA" id="ARBA00023136"/>
    </source>
</evidence>
<organism evidence="5 6">
    <name type="scientific">Pseudohongiella nitratireducens</name>
    <dbReference type="NCBI Taxonomy" id="1768907"/>
    <lineage>
        <taxon>Bacteria</taxon>
        <taxon>Pseudomonadati</taxon>
        <taxon>Pseudomonadota</taxon>
        <taxon>Gammaproteobacteria</taxon>
        <taxon>Pseudomonadales</taxon>
        <taxon>Pseudohongiellaceae</taxon>
        <taxon>Pseudohongiella</taxon>
    </lineage>
</organism>
<accession>A0A916QL16</accession>
<sequence>MVKTFKMVAAATVAGLVATSVHAESQYVYADVVDVRPIYQAVTVSVPQETCWQEQVAIKSSRRESKTPVLVSTIVGGAIGNALGSNKSSQRVGAVVGAVLGHSVGRDIVASNRRHEPARYEMVEHCEVSEVYRDEERMVGYQVKYEYAGEIYAIQTENDPGDQIRLRIDITPTVY</sequence>
<gene>
    <name evidence="5" type="ORF">GCM10011403_25890</name>
</gene>
<dbReference type="EMBL" id="BMIY01000011">
    <property type="protein sequence ID" value="GFZ81436.1"/>
    <property type="molecule type" value="Genomic_DNA"/>
</dbReference>
<dbReference type="GO" id="GO:0019867">
    <property type="term" value="C:outer membrane"/>
    <property type="evidence" value="ECO:0007669"/>
    <property type="project" value="InterPro"/>
</dbReference>
<dbReference type="Pfam" id="PF05433">
    <property type="entry name" value="Rick_17kDa_Anti"/>
    <property type="match status" value="1"/>
</dbReference>
<evidence type="ECO:0000256" key="3">
    <source>
        <dbReference type="SAM" id="SignalP"/>
    </source>
</evidence>
<reference evidence="5" key="1">
    <citation type="journal article" date="2014" name="Int. J. Syst. Evol. Microbiol.">
        <title>Complete genome sequence of Corynebacterium casei LMG S-19264T (=DSM 44701T), isolated from a smear-ripened cheese.</title>
        <authorList>
            <consortium name="US DOE Joint Genome Institute (JGI-PGF)"/>
            <person name="Walter F."/>
            <person name="Albersmeier A."/>
            <person name="Kalinowski J."/>
            <person name="Ruckert C."/>
        </authorList>
    </citation>
    <scope>NUCLEOTIDE SEQUENCE</scope>
    <source>
        <strain evidence="5">CGMCC 1.15425</strain>
    </source>
</reference>
<evidence type="ECO:0000313" key="5">
    <source>
        <dbReference type="EMBL" id="GFZ81436.1"/>
    </source>
</evidence>
<feature type="signal peptide" evidence="3">
    <location>
        <begin position="1"/>
        <end position="23"/>
    </location>
</feature>